<gene>
    <name evidence="2" type="ORF">WR25_20358</name>
</gene>
<dbReference type="Proteomes" id="UP000218231">
    <property type="component" value="Unassembled WGS sequence"/>
</dbReference>
<accession>A0A2A2J1J3</accession>
<dbReference type="STRING" id="2018661.A0A2A2J1J3"/>
<comment type="caution">
    <text evidence="2">The sequence shown here is derived from an EMBL/GenBank/DDBJ whole genome shotgun (WGS) entry which is preliminary data.</text>
</comment>
<evidence type="ECO:0000313" key="3">
    <source>
        <dbReference type="Proteomes" id="UP000218231"/>
    </source>
</evidence>
<evidence type="ECO:0000313" key="2">
    <source>
        <dbReference type="EMBL" id="PAV55561.1"/>
    </source>
</evidence>
<dbReference type="PANTHER" id="PTHR22989:SF3">
    <property type="entry name" value="METHYLTRANSFERASE FKBM DOMAIN-CONTAINING PROTEIN"/>
    <property type="match status" value="1"/>
</dbReference>
<dbReference type="OrthoDB" id="5867391at2759"/>
<keyword evidence="3" id="KW-1185">Reference proteome</keyword>
<organism evidence="2 3">
    <name type="scientific">Diploscapter pachys</name>
    <dbReference type="NCBI Taxonomy" id="2018661"/>
    <lineage>
        <taxon>Eukaryota</taxon>
        <taxon>Metazoa</taxon>
        <taxon>Ecdysozoa</taxon>
        <taxon>Nematoda</taxon>
        <taxon>Chromadorea</taxon>
        <taxon>Rhabditida</taxon>
        <taxon>Rhabditina</taxon>
        <taxon>Rhabditomorpha</taxon>
        <taxon>Rhabditoidea</taxon>
        <taxon>Rhabditidae</taxon>
        <taxon>Diploscapter</taxon>
    </lineage>
</organism>
<reference evidence="2 3" key="1">
    <citation type="journal article" date="2017" name="Curr. Biol.">
        <title>Genome architecture and evolution of a unichromosomal asexual nematode.</title>
        <authorList>
            <person name="Fradin H."/>
            <person name="Zegar C."/>
            <person name="Gutwein M."/>
            <person name="Lucas J."/>
            <person name="Kovtun M."/>
            <person name="Corcoran D."/>
            <person name="Baugh L.R."/>
            <person name="Kiontke K."/>
            <person name="Gunsalus K."/>
            <person name="Fitch D.H."/>
            <person name="Piano F."/>
        </authorList>
    </citation>
    <scope>NUCLEOTIDE SEQUENCE [LARGE SCALE GENOMIC DNA]</scope>
    <source>
        <strain evidence="2">PF1309</strain>
    </source>
</reference>
<dbReference type="InterPro" id="IPR006342">
    <property type="entry name" value="FkbM_mtfrase"/>
</dbReference>
<sequence>MLDNILPFKGDPIKLWPELQGIITICDQIVKNILKFRDFENLDEVKYHILPINPDSKSVIITAGIGNDVKAEEGMKAALKSGTSKFYGADPIYKGNSDLYRKVGDFYNFGISNESGVQKVKALADKKWYLLYTAFYYDRLVTVIDLIYFLRDIIKQKIIDQILFDVENSEYKIMPLLYENGRLDQANITICQFNMEVHEPDDHKKRQLHDFLFRILKDRRYAFFKAFQSNHLRLYFFNFQSDYCVKKYTHLIV</sequence>
<feature type="domain" description="Methyltransferase FkbM" evidence="1">
    <location>
        <begin position="57"/>
        <end position="221"/>
    </location>
</feature>
<proteinExistence type="predicted"/>
<protein>
    <recommendedName>
        <fullName evidence="1">Methyltransferase FkbM domain-containing protein</fullName>
    </recommendedName>
</protein>
<dbReference type="EMBL" id="LIAE01010764">
    <property type="protein sequence ID" value="PAV55561.1"/>
    <property type="molecule type" value="Genomic_DNA"/>
</dbReference>
<evidence type="ECO:0000259" key="1">
    <source>
        <dbReference type="Pfam" id="PF05050"/>
    </source>
</evidence>
<dbReference type="PANTHER" id="PTHR22989">
    <property type="entry name" value="UNCHARACTERIZED DUF13 C.ELEGANS"/>
    <property type="match status" value="1"/>
</dbReference>
<dbReference type="Pfam" id="PF05050">
    <property type="entry name" value="Methyltransf_21"/>
    <property type="match status" value="1"/>
</dbReference>
<name>A0A2A2J1J3_9BILA</name>
<dbReference type="AlphaFoldDB" id="A0A2A2J1J3"/>